<sequence length="152" mass="18114">MPVEYDIDFRSQPEAYRYSSDERGVFKVEPYKSELLPHWSYVDAEAAEKSVAAIQSRYLTYRDANDFVGMDMARKYLQMGFTRAMRYAKYPGGKKYDDDGEKREPQEWADPDKREAAVIFRQAWQEVREDDLYQERKQRHVDEVFEPEVSPM</sequence>
<dbReference type="RefSeq" id="WP_098074482.1">
    <property type="nucleotide sequence ID" value="NZ_PDEQ01000002.1"/>
</dbReference>
<gene>
    <name evidence="2" type="ORF">CRI94_04505</name>
</gene>
<feature type="compositionally biased region" description="Basic and acidic residues" evidence="1">
    <location>
        <begin position="94"/>
        <end position="111"/>
    </location>
</feature>
<dbReference type="AlphaFoldDB" id="A0A2A8D089"/>
<reference evidence="2 3" key="1">
    <citation type="submission" date="2017-10" db="EMBL/GenBank/DDBJ databases">
        <title>Draft genome of Longibacter Salinarum.</title>
        <authorList>
            <person name="Goh K.M."/>
            <person name="Shamsir M.S."/>
            <person name="Lim S.W."/>
        </authorList>
    </citation>
    <scope>NUCLEOTIDE SEQUENCE [LARGE SCALE GENOMIC DNA]</scope>
    <source>
        <strain evidence="2 3">KCTC 52045</strain>
    </source>
</reference>
<dbReference type="Proteomes" id="UP000220102">
    <property type="component" value="Unassembled WGS sequence"/>
</dbReference>
<evidence type="ECO:0008006" key="4">
    <source>
        <dbReference type="Google" id="ProtNLM"/>
    </source>
</evidence>
<dbReference type="InterPro" id="IPR025494">
    <property type="entry name" value="DUF4385"/>
</dbReference>
<dbReference type="OrthoDB" id="65486at2"/>
<name>A0A2A8D089_9BACT</name>
<evidence type="ECO:0000313" key="3">
    <source>
        <dbReference type="Proteomes" id="UP000220102"/>
    </source>
</evidence>
<proteinExistence type="predicted"/>
<feature type="region of interest" description="Disordered" evidence="1">
    <location>
        <begin position="91"/>
        <end position="111"/>
    </location>
</feature>
<keyword evidence="3" id="KW-1185">Reference proteome</keyword>
<dbReference type="Pfam" id="PF14328">
    <property type="entry name" value="DUF4385"/>
    <property type="match status" value="1"/>
</dbReference>
<protein>
    <recommendedName>
        <fullName evidence="4">Cytoplasmic protein</fullName>
    </recommendedName>
</protein>
<evidence type="ECO:0000256" key="1">
    <source>
        <dbReference type="SAM" id="MobiDB-lite"/>
    </source>
</evidence>
<organism evidence="2 3">
    <name type="scientific">Longibacter salinarum</name>
    <dbReference type="NCBI Taxonomy" id="1850348"/>
    <lineage>
        <taxon>Bacteria</taxon>
        <taxon>Pseudomonadati</taxon>
        <taxon>Rhodothermota</taxon>
        <taxon>Rhodothermia</taxon>
        <taxon>Rhodothermales</taxon>
        <taxon>Salisaetaceae</taxon>
        <taxon>Longibacter</taxon>
    </lineage>
</organism>
<accession>A0A2A8D089</accession>
<comment type="caution">
    <text evidence="2">The sequence shown here is derived from an EMBL/GenBank/DDBJ whole genome shotgun (WGS) entry which is preliminary data.</text>
</comment>
<evidence type="ECO:0000313" key="2">
    <source>
        <dbReference type="EMBL" id="PEN14304.1"/>
    </source>
</evidence>
<dbReference type="EMBL" id="PDEQ01000002">
    <property type="protein sequence ID" value="PEN14304.1"/>
    <property type="molecule type" value="Genomic_DNA"/>
</dbReference>